<evidence type="ECO:0000256" key="1">
    <source>
        <dbReference type="ARBA" id="ARBA00004651"/>
    </source>
</evidence>
<dbReference type="PANTHER" id="PTHR33545">
    <property type="entry name" value="UPF0750 MEMBRANE PROTEIN YITT-RELATED"/>
    <property type="match status" value="1"/>
</dbReference>
<evidence type="ECO:0000256" key="3">
    <source>
        <dbReference type="ARBA" id="ARBA00022692"/>
    </source>
</evidence>
<feature type="transmembrane region" description="Helical" evidence="6">
    <location>
        <begin position="88"/>
        <end position="107"/>
    </location>
</feature>
<evidence type="ECO:0000313" key="7">
    <source>
        <dbReference type="EMBL" id="MUG23186.1"/>
    </source>
</evidence>
<evidence type="ECO:0000313" key="8">
    <source>
        <dbReference type="Proteomes" id="UP000442469"/>
    </source>
</evidence>
<feature type="transmembrane region" description="Helical" evidence="6">
    <location>
        <begin position="20"/>
        <end position="42"/>
    </location>
</feature>
<gene>
    <name evidence="7" type="ORF">GNQ08_12290</name>
</gene>
<evidence type="ECO:0000256" key="4">
    <source>
        <dbReference type="ARBA" id="ARBA00022989"/>
    </source>
</evidence>
<keyword evidence="4 6" id="KW-1133">Transmembrane helix</keyword>
<reference evidence="7 8" key="1">
    <citation type="submission" date="2019-11" db="EMBL/GenBank/DDBJ databases">
        <title>Draft genome sequences of five Paenibacillus species of dairy origin.</title>
        <authorList>
            <person name="Olajide A.M."/>
            <person name="Chen S."/>
            <person name="Lapointe G."/>
        </authorList>
    </citation>
    <scope>NUCLEOTIDE SEQUENCE [LARGE SCALE GENOMIC DNA]</scope>
    <source>
        <strain evidence="7 8">3CT49</strain>
    </source>
</reference>
<keyword evidence="5 6" id="KW-0472">Membrane</keyword>
<organism evidence="7 8">
    <name type="scientific">Paenibacillus macerans</name>
    <name type="common">Bacillus macerans</name>
    <dbReference type="NCBI Taxonomy" id="44252"/>
    <lineage>
        <taxon>Bacteria</taxon>
        <taxon>Bacillati</taxon>
        <taxon>Bacillota</taxon>
        <taxon>Bacilli</taxon>
        <taxon>Bacillales</taxon>
        <taxon>Paenibacillaceae</taxon>
        <taxon>Paenibacillus</taxon>
    </lineage>
</organism>
<evidence type="ECO:0000256" key="6">
    <source>
        <dbReference type="SAM" id="Phobius"/>
    </source>
</evidence>
<keyword evidence="3 6" id="KW-0812">Transmembrane</keyword>
<dbReference type="AlphaFoldDB" id="A0A6N8ESA8"/>
<dbReference type="Proteomes" id="UP000442469">
    <property type="component" value="Unassembled WGS sequence"/>
</dbReference>
<proteinExistence type="predicted"/>
<protein>
    <submittedName>
        <fullName evidence="7">YitT family protein</fullName>
    </submittedName>
</protein>
<dbReference type="EMBL" id="WNZZ01000007">
    <property type="protein sequence ID" value="MUG23186.1"/>
    <property type="molecule type" value="Genomic_DNA"/>
</dbReference>
<name>A0A6N8ESA8_PAEMA</name>
<keyword evidence="2" id="KW-1003">Cell membrane</keyword>
<evidence type="ECO:0000256" key="2">
    <source>
        <dbReference type="ARBA" id="ARBA00022475"/>
    </source>
</evidence>
<comment type="subcellular location">
    <subcellularLocation>
        <location evidence="1">Cell membrane</location>
        <topology evidence="1">Multi-pass membrane protein</topology>
    </subcellularLocation>
</comment>
<dbReference type="InterPro" id="IPR003740">
    <property type="entry name" value="YitT"/>
</dbReference>
<comment type="caution">
    <text evidence="7">The sequence shown here is derived from an EMBL/GenBank/DDBJ whole genome shotgun (WGS) entry which is preliminary data.</text>
</comment>
<feature type="transmembrane region" description="Helical" evidence="6">
    <location>
        <begin position="119"/>
        <end position="137"/>
    </location>
</feature>
<feature type="transmembrane region" description="Helical" evidence="6">
    <location>
        <begin position="165"/>
        <end position="185"/>
    </location>
</feature>
<dbReference type="GO" id="GO:0005886">
    <property type="term" value="C:plasma membrane"/>
    <property type="evidence" value="ECO:0007669"/>
    <property type="project" value="UniProtKB-SubCell"/>
</dbReference>
<dbReference type="PROSITE" id="PS51257">
    <property type="entry name" value="PROKAR_LIPOPROTEIN"/>
    <property type="match status" value="1"/>
</dbReference>
<evidence type="ECO:0000256" key="5">
    <source>
        <dbReference type="ARBA" id="ARBA00023136"/>
    </source>
</evidence>
<dbReference type="InterPro" id="IPR051461">
    <property type="entry name" value="UPF0750_membrane"/>
</dbReference>
<dbReference type="Pfam" id="PF02588">
    <property type="entry name" value="YitT_membrane"/>
    <property type="match status" value="1"/>
</dbReference>
<sequence>MIPVNRNRQAYRAFLLRRLWNKISHIIAGSLIQGCAMGVFLFPHSIPSGSGAGLAMLLNYWFHLPVSIGLWLVNISFLLFAVHYLGRVSAFGTIMVITITSVSVNFFEVYVKTSFGNLWIDLLVGSVVLGTGITILFRERVTNGGIGFVALAIAKSRRINPGTSLFIINVLIFSLTAIVIDWKIIIQALICQWISTRVIKWLHRPSLLGRAFFHLAWRKK</sequence>
<dbReference type="PANTHER" id="PTHR33545:SF9">
    <property type="entry name" value="UPF0750 MEMBRANE PROTEIN YITE"/>
    <property type="match status" value="1"/>
</dbReference>
<accession>A0A6N8ESA8</accession>
<feature type="transmembrane region" description="Helical" evidence="6">
    <location>
        <begin position="62"/>
        <end position="81"/>
    </location>
</feature>